<evidence type="ECO:0000313" key="1">
    <source>
        <dbReference type="EMBL" id="PMC60153.1"/>
    </source>
</evidence>
<dbReference type="SUPFAM" id="SSF143100">
    <property type="entry name" value="TTHA1013/TTHA0281-like"/>
    <property type="match status" value="1"/>
</dbReference>
<reference evidence="1 2" key="1">
    <citation type="submission" date="2017-09" db="EMBL/GenBank/DDBJ databases">
        <title>Bacterial strain isolated from the female urinary microbiota.</title>
        <authorList>
            <person name="Thomas-White K."/>
            <person name="Kumar N."/>
            <person name="Forster S."/>
            <person name="Putonti C."/>
            <person name="Lawley T."/>
            <person name="Wolfe A.J."/>
        </authorList>
    </citation>
    <scope>NUCLEOTIDE SEQUENCE [LARGE SCALE GENOMIC DNA]</scope>
    <source>
        <strain evidence="1 2">UMB0115</strain>
    </source>
</reference>
<accession>A0A2N6SSU6</accession>
<evidence type="ECO:0000313" key="2">
    <source>
        <dbReference type="Proteomes" id="UP000235723"/>
    </source>
</evidence>
<evidence type="ECO:0008006" key="3">
    <source>
        <dbReference type="Google" id="ProtNLM"/>
    </source>
</evidence>
<sequence length="145" mass="16452">MLVSYPALFYKEPEGGYFINFPDFEYSGTQGEDISDALFMASDWLGITVSGYIEEGIDLPKVSNINDLSLEGNDPFRDDPEIDLEYIENESFISMICVDVEKYFENTKLVKKTLSIPKWANDLGNRLNLNFSKVLTVAIENEAIK</sequence>
<dbReference type="Proteomes" id="UP000235723">
    <property type="component" value="Unassembled WGS sequence"/>
</dbReference>
<dbReference type="RefSeq" id="WP_102164133.1">
    <property type="nucleotide sequence ID" value="NZ_JAWFMR010000001.1"/>
</dbReference>
<dbReference type="Gene3D" id="3.30.160.250">
    <property type="match status" value="1"/>
</dbReference>
<protein>
    <recommendedName>
        <fullName evidence="3">Type II toxin-antitoxin system HicB family antitoxin</fullName>
    </recommendedName>
</protein>
<dbReference type="InterPro" id="IPR035069">
    <property type="entry name" value="TTHA1013/TTHA0281-like"/>
</dbReference>
<dbReference type="EMBL" id="PNHD01000005">
    <property type="protein sequence ID" value="PMC60153.1"/>
    <property type="molecule type" value="Genomic_DNA"/>
</dbReference>
<gene>
    <name evidence="1" type="ORF">CJ208_04830</name>
</gene>
<organism evidence="1 2">
    <name type="scientific">Finegoldia magna</name>
    <name type="common">Peptostreptococcus magnus</name>
    <dbReference type="NCBI Taxonomy" id="1260"/>
    <lineage>
        <taxon>Bacteria</taxon>
        <taxon>Bacillati</taxon>
        <taxon>Bacillota</taxon>
        <taxon>Tissierellia</taxon>
        <taxon>Tissierellales</taxon>
        <taxon>Peptoniphilaceae</taxon>
        <taxon>Finegoldia</taxon>
    </lineage>
</organism>
<name>A0A2N6SSU6_FINMA</name>
<dbReference type="AlphaFoldDB" id="A0A2N6SSU6"/>
<comment type="caution">
    <text evidence="1">The sequence shown here is derived from an EMBL/GenBank/DDBJ whole genome shotgun (WGS) entry which is preliminary data.</text>
</comment>
<proteinExistence type="predicted"/>